<dbReference type="AlphaFoldDB" id="A0A858R3B6"/>
<protein>
    <submittedName>
        <fullName evidence="2">YggT family protein</fullName>
    </submittedName>
</protein>
<keyword evidence="1" id="KW-0812">Transmembrane</keyword>
<gene>
    <name evidence="2" type="ORF">HHL28_01130</name>
</gene>
<sequence>MEHAAFYWAHLPFWLGTYALSLLAWTCLGRFVLSFILPPDSGNYIWRFFVLVTAWPVKATGWLTPRVVPFILLPLLATLWLFLARFAFFTVMFAAGLAPSLGSLPLGQPPAATAPAAPGGTR</sequence>
<proteinExistence type="predicted"/>
<evidence type="ECO:0000313" key="3">
    <source>
        <dbReference type="Proteomes" id="UP000501891"/>
    </source>
</evidence>
<evidence type="ECO:0000256" key="1">
    <source>
        <dbReference type="SAM" id="Phobius"/>
    </source>
</evidence>
<dbReference type="EMBL" id="CP051775">
    <property type="protein sequence ID" value="QJE71899.1"/>
    <property type="molecule type" value="Genomic_DNA"/>
</dbReference>
<keyword evidence="1" id="KW-0472">Membrane</keyword>
<keyword evidence="3" id="KW-1185">Reference proteome</keyword>
<reference evidence="2" key="1">
    <citation type="submission" date="2020-04" db="EMBL/GenBank/DDBJ databases">
        <title>A desert anoxygenic phototrophic bacterium fixes CO2 using RubisCO under aerobic conditions.</title>
        <authorList>
            <person name="Tang K."/>
        </authorList>
    </citation>
    <scope>NUCLEOTIDE SEQUENCE [LARGE SCALE GENOMIC DNA]</scope>
    <source>
        <strain evidence="2">MIMtkB3</strain>
    </source>
</reference>
<name>A0A858R3B6_9PROT</name>
<keyword evidence="1" id="KW-1133">Transmembrane helix</keyword>
<accession>A0A858R3B6</accession>
<feature type="transmembrane region" description="Helical" evidence="1">
    <location>
        <begin position="70"/>
        <end position="98"/>
    </location>
</feature>
<dbReference type="KEGG" id="acru:HHL28_01130"/>
<feature type="transmembrane region" description="Helical" evidence="1">
    <location>
        <begin position="45"/>
        <end position="64"/>
    </location>
</feature>
<organism evidence="2 3">
    <name type="scientific">Aerophototrophica crusticola</name>
    <dbReference type="NCBI Taxonomy" id="1709002"/>
    <lineage>
        <taxon>Bacteria</taxon>
        <taxon>Pseudomonadati</taxon>
        <taxon>Pseudomonadota</taxon>
        <taxon>Alphaproteobacteria</taxon>
        <taxon>Rhodospirillales</taxon>
        <taxon>Rhodospirillaceae</taxon>
        <taxon>Aerophototrophica</taxon>
    </lineage>
</organism>
<evidence type="ECO:0000313" key="2">
    <source>
        <dbReference type="EMBL" id="QJE71899.1"/>
    </source>
</evidence>
<feature type="transmembrane region" description="Helical" evidence="1">
    <location>
        <begin position="12"/>
        <end position="33"/>
    </location>
</feature>
<dbReference type="Proteomes" id="UP000501891">
    <property type="component" value="Chromosome"/>
</dbReference>